<dbReference type="InterPro" id="IPR001254">
    <property type="entry name" value="Trypsin_dom"/>
</dbReference>
<dbReference type="SUPFAM" id="SSF50494">
    <property type="entry name" value="Trypsin-like serine proteases"/>
    <property type="match status" value="1"/>
</dbReference>
<comment type="caution">
    <text evidence="3">The sequence shown here is derived from an EMBL/GenBank/DDBJ whole genome shotgun (WGS) entry which is preliminary data.</text>
</comment>
<keyword evidence="1" id="KW-1015">Disulfide bond</keyword>
<evidence type="ECO:0000256" key="1">
    <source>
        <dbReference type="ARBA" id="ARBA00023157"/>
    </source>
</evidence>
<gene>
    <name evidence="3" type="primary">tmprss15</name>
    <name evidence="3" type="ORF">DAT39_015989</name>
</gene>
<name>A0A8J4XC82_CLAMG</name>
<evidence type="ECO:0000259" key="2">
    <source>
        <dbReference type="PROSITE" id="PS50240"/>
    </source>
</evidence>
<dbReference type="Gene3D" id="2.40.10.10">
    <property type="entry name" value="Trypsin-like serine proteases"/>
    <property type="match status" value="1"/>
</dbReference>
<reference evidence="3" key="1">
    <citation type="submission" date="2020-07" db="EMBL/GenBank/DDBJ databases">
        <title>Clarias magur genome sequencing, assembly and annotation.</title>
        <authorList>
            <person name="Kushwaha B."/>
            <person name="Kumar R."/>
            <person name="Das P."/>
            <person name="Joshi C.G."/>
            <person name="Kumar D."/>
            <person name="Nagpure N.S."/>
            <person name="Pandey M."/>
            <person name="Agarwal S."/>
            <person name="Srivastava S."/>
            <person name="Singh M."/>
            <person name="Sahoo L."/>
            <person name="Jayasankar P."/>
            <person name="Meher P.K."/>
            <person name="Koringa P.G."/>
            <person name="Iquebal M.A."/>
            <person name="Das S.P."/>
            <person name="Bit A."/>
            <person name="Patnaik S."/>
            <person name="Patel N."/>
            <person name="Shah T.M."/>
            <person name="Hinsu A."/>
            <person name="Jena J.K."/>
        </authorList>
    </citation>
    <scope>NUCLEOTIDE SEQUENCE</scope>
    <source>
        <strain evidence="3">CIFAMagur01</strain>
        <tissue evidence="3">Testis</tissue>
    </source>
</reference>
<feature type="non-terminal residue" evidence="3">
    <location>
        <position position="1"/>
    </location>
</feature>
<dbReference type="InterPro" id="IPR009003">
    <property type="entry name" value="Peptidase_S1_PA"/>
</dbReference>
<evidence type="ECO:0000313" key="4">
    <source>
        <dbReference type="Proteomes" id="UP000727407"/>
    </source>
</evidence>
<dbReference type="Pfam" id="PF00089">
    <property type="entry name" value="Trypsin"/>
    <property type="match status" value="1"/>
</dbReference>
<dbReference type="GO" id="GO:0004252">
    <property type="term" value="F:serine-type endopeptidase activity"/>
    <property type="evidence" value="ECO:0007669"/>
    <property type="project" value="InterPro"/>
</dbReference>
<accession>A0A8J4XC82</accession>
<keyword evidence="4" id="KW-1185">Reference proteome</keyword>
<feature type="non-terminal residue" evidence="3">
    <location>
        <position position="268"/>
    </location>
</feature>
<evidence type="ECO:0000313" key="3">
    <source>
        <dbReference type="EMBL" id="KAF5894315.1"/>
    </source>
</evidence>
<dbReference type="CDD" id="cd00190">
    <property type="entry name" value="Tryp_SPc"/>
    <property type="match status" value="1"/>
</dbReference>
<dbReference type="AlphaFoldDB" id="A0A8J4XC82"/>
<protein>
    <submittedName>
        <fullName evidence="3">Enteropeptidase</fullName>
    </submittedName>
</protein>
<dbReference type="GO" id="GO:0006508">
    <property type="term" value="P:proteolysis"/>
    <property type="evidence" value="ECO:0007669"/>
    <property type="project" value="InterPro"/>
</dbReference>
<dbReference type="PANTHER" id="PTHR24252:SF16">
    <property type="entry name" value="TRANSMEMBRANE SERINE PROTEASE 15"/>
    <property type="match status" value="1"/>
</dbReference>
<organism evidence="3 4">
    <name type="scientific">Clarias magur</name>
    <name type="common">Asian catfish</name>
    <name type="synonym">Macropteronotus magur</name>
    <dbReference type="NCBI Taxonomy" id="1594786"/>
    <lineage>
        <taxon>Eukaryota</taxon>
        <taxon>Metazoa</taxon>
        <taxon>Chordata</taxon>
        <taxon>Craniata</taxon>
        <taxon>Vertebrata</taxon>
        <taxon>Euteleostomi</taxon>
        <taxon>Actinopterygii</taxon>
        <taxon>Neopterygii</taxon>
        <taxon>Teleostei</taxon>
        <taxon>Ostariophysi</taxon>
        <taxon>Siluriformes</taxon>
        <taxon>Clariidae</taxon>
        <taxon>Clarias</taxon>
    </lineage>
</organism>
<proteinExistence type="predicted"/>
<dbReference type="OrthoDB" id="8940251at2759"/>
<dbReference type="PANTHER" id="PTHR24252">
    <property type="entry name" value="ACROSIN-RELATED"/>
    <property type="match status" value="1"/>
</dbReference>
<sequence length="268" mass="29308">SGNASFVSVVAEDAPFVVVTQAANGTVDVKPSETCPSNEAVSLHCNNQPCGKRKVVINTESGSSVVRESRVETEERTSEGVDGRIVGGEDAVKGAWPWIASLRFTGKQICAATIIDSQWLVTDAYSVYGKNIHLSNWTVVLGLHAQYESNTSDRQYHNVDQIVMNPNYNKRTKDSDIALMHLQDKITFTDYIQPICLPEPNQQFEAGRKCFIAGWGTLTEAGDSADVLQQAVVPLVNNSVCQERLPMYKITEQMVCAGYPEGGIDSCE</sequence>
<dbReference type="EMBL" id="QNUK01000380">
    <property type="protein sequence ID" value="KAF5894315.1"/>
    <property type="molecule type" value="Genomic_DNA"/>
</dbReference>
<dbReference type="SMART" id="SM00020">
    <property type="entry name" value="Tryp_SPc"/>
    <property type="match status" value="1"/>
</dbReference>
<dbReference type="PROSITE" id="PS50240">
    <property type="entry name" value="TRYPSIN_DOM"/>
    <property type="match status" value="1"/>
</dbReference>
<feature type="domain" description="Peptidase S1" evidence="2">
    <location>
        <begin position="85"/>
        <end position="268"/>
    </location>
</feature>
<dbReference type="FunFam" id="2.40.10.10:FF:000007">
    <property type="entry name" value="Transmembrane serine protease 7"/>
    <property type="match status" value="1"/>
</dbReference>
<dbReference type="InterPro" id="IPR043504">
    <property type="entry name" value="Peptidase_S1_PA_chymotrypsin"/>
</dbReference>
<dbReference type="Proteomes" id="UP000727407">
    <property type="component" value="Unassembled WGS sequence"/>
</dbReference>